<dbReference type="InterPro" id="IPR036249">
    <property type="entry name" value="Thioredoxin-like_sf"/>
</dbReference>
<evidence type="ECO:0000313" key="8">
    <source>
        <dbReference type="EMBL" id="TRY71848.1"/>
    </source>
</evidence>
<dbReference type="AlphaFoldDB" id="A0A553P2C0"/>
<dbReference type="EMBL" id="VCGU01000008">
    <property type="protein sequence ID" value="TRY71848.1"/>
    <property type="molecule type" value="Genomic_DNA"/>
</dbReference>
<evidence type="ECO:0000256" key="6">
    <source>
        <dbReference type="SAM" id="SignalP"/>
    </source>
</evidence>
<keyword evidence="9" id="KW-1185">Reference proteome</keyword>
<dbReference type="STRING" id="6832.A0A553P2C0"/>
<organism evidence="8 9">
    <name type="scientific">Tigriopus californicus</name>
    <name type="common">Marine copepod</name>
    <dbReference type="NCBI Taxonomy" id="6832"/>
    <lineage>
        <taxon>Eukaryota</taxon>
        <taxon>Metazoa</taxon>
        <taxon>Ecdysozoa</taxon>
        <taxon>Arthropoda</taxon>
        <taxon>Crustacea</taxon>
        <taxon>Multicrustacea</taxon>
        <taxon>Hexanauplia</taxon>
        <taxon>Copepoda</taxon>
        <taxon>Harpacticoida</taxon>
        <taxon>Harpacticidae</taxon>
        <taxon>Tigriopus</taxon>
    </lineage>
</organism>
<dbReference type="OMA" id="TKHQTLC"/>
<dbReference type="Gene3D" id="3.40.30.10">
    <property type="entry name" value="Glutaredoxin"/>
    <property type="match status" value="3"/>
</dbReference>
<feature type="domain" description="Thioredoxin" evidence="7">
    <location>
        <begin position="142"/>
        <end position="258"/>
    </location>
</feature>
<reference evidence="8 9" key="1">
    <citation type="journal article" date="2018" name="Nat. Ecol. Evol.">
        <title>Genomic signatures of mitonuclear coevolution across populations of Tigriopus californicus.</title>
        <authorList>
            <person name="Barreto F.S."/>
            <person name="Watson E.T."/>
            <person name="Lima T.G."/>
            <person name="Willett C.S."/>
            <person name="Edmands S."/>
            <person name="Li W."/>
            <person name="Burton R.S."/>
        </authorList>
    </citation>
    <scope>NUCLEOTIDE SEQUENCE [LARGE SCALE GENOMIC DNA]</scope>
    <source>
        <strain evidence="8 9">San Diego</strain>
    </source>
</reference>
<dbReference type="InterPro" id="IPR017937">
    <property type="entry name" value="Thioredoxin_CS"/>
</dbReference>
<feature type="signal peptide" evidence="6">
    <location>
        <begin position="1"/>
        <end position="21"/>
    </location>
</feature>
<dbReference type="InterPro" id="IPR051063">
    <property type="entry name" value="PDI"/>
</dbReference>
<keyword evidence="4" id="KW-0676">Redox-active center</keyword>
<dbReference type="GO" id="GO:0003756">
    <property type="term" value="F:protein disulfide isomerase activity"/>
    <property type="evidence" value="ECO:0007669"/>
    <property type="project" value="InterPro"/>
</dbReference>
<dbReference type="GO" id="GO:0005783">
    <property type="term" value="C:endoplasmic reticulum"/>
    <property type="evidence" value="ECO:0007669"/>
    <property type="project" value="TreeGrafter"/>
</dbReference>
<feature type="chain" id="PRO_5021915386" description="Thioredoxin domain-containing protein" evidence="6">
    <location>
        <begin position="22"/>
        <end position="395"/>
    </location>
</feature>
<evidence type="ECO:0000256" key="1">
    <source>
        <dbReference type="ARBA" id="ARBA00006347"/>
    </source>
</evidence>
<evidence type="ECO:0000256" key="3">
    <source>
        <dbReference type="ARBA" id="ARBA00022737"/>
    </source>
</evidence>
<name>A0A553P2C0_TIGCA</name>
<keyword evidence="3" id="KW-0677">Repeat</keyword>
<dbReference type="PANTHER" id="PTHR45672">
    <property type="entry name" value="PROTEIN DISULFIDE-ISOMERASE C17H9.14C-RELATED"/>
    <property type="match status" value="1"/>
</dbReference>
<evidence type="ECO:0000259" key="7">
    <source>
        <dbReference type="PROSITE" id="PS51352"/>
    </source>
</evidence>
<dbReference type="NCBIfam" id="TIGR01126">
    <property type="entry name" value="pdi_dom"/>
    <property type="match status" value="2"/>
</dbReference>
<dbReference type="PANTHER" id="PTHR45672:SF3">
    <property type="entry name" value="THIOREDOXIN DOMAIN-CONTAINING PROTEIN 5"/>
    <property type="match status" value="1"/>
</dbReference>
<dbReference type="InterPro" id="IPR013766">
    <property type="entry name" value="Thioredoxin_domain"/>
</dbReference>
<dbReference type="PRINTS" id="PR00421">
    <property type="entry name" value="THIOREDOXIN"/>
</dbReference>
<feature type="domain" description="Thioredoxin" evidence="7">
    <location>
        <begin position="260"/>
        <end position="390"/>
    </location>
</feature>
<feature type="domain" description="Thioredoxin" evidence="7">
    <location>
        <begin position="16"/>
        <end position="138"/>
    </location>
</feature>
<dbReference type="PROSITE" id="PS00194">
    <property type="entry name" value="THIOREDOXIN_1"/>
    <property type="match status" value="3"/>
</dbReference>
<dbReference type="Proteomes" id="UP000318571">
    <property type="component" value="Chromosome 7"/>
</dbReference>
<dbReference type="OrthoDB" id="71336at2759"/>
<dbReference type="PROSITE" id="PS51352">
    <property type="entry name" value="THIOREDOXIN_2"/>
    <property type="match status" value="3"/>
</dbReference>
<evidence type="ECO:0000256" key="2">
    <source>
        <dbReference type="ARBA" id="ARBA00022729"/>
    </source>
</evidence>
<dbReference type="GO" id="GO:0006457">
    <property type="term" value="P:protein folding"/>
    <property type="evidence" value="ECO:0007669"/>
    <property type="project" value="TreeGrafter"/>
</dbReference>
<evidence type="ECO:0000313" key="9">
    <source>
        <dbReference type="Proteomes" id="UP000318571"/>
    </source>
</evidence>
<dbReference type="SUPFAM" id="SSF52833">
    <property type="entry name" value="Thioredoxin-like"/>
    <property type="match status" value="3"/>
</dbReference>
<sequence length="395" mass="44306">MNTLCHVVVLLVIGLASMGRAEDDFGLSVKTYTKENFKDELAKANHFIMFYAPWCGHCKRLHPAWEDLAKKYNEKPEEERDVVIAKVDCTTDTEVCSGQDVTGYPTLKFFKKGEAEAEKYRGQRSLNDLAKYVNKQMGLEVEEEAVTEPEIAVADKGLYVLGEKSFANHIKAGNHFIKFYAPWCGHCQKLAPTWDELAETFADGTVAKIAKVDCTQAQSLCQEHEIKGYPTLAWFKNGKKTEVYRGARTLDELSDFVKTSAETKDQPEADKVPTESGETGPVVLLTIDNFAKEIESGVTFVKYFAPWCGHCKRLAPTWDELAKKYEGKAGIKVAKVDCTSNDNQNKELCNDQGVNGFPTLIIHKDGQKVAEYSGKRELADLEKFVNQHYTAKDEL</sequence>
<evidence type="ECO:0000256" key="5">
    <source>
        <dbReference type="RuleBase" id="RU004208"/>
    </source>
</evidence>
<evidence type="ECO:0000256" key="4">
    <source>
        <dbReference type="ARBA" id="ARBA00023284"/>
    </source>
</evidence>
<dbReference type="InterPro" id="IPR005788">
    <property type="entry name" value="PDI_thioredoxin-like_dom"/>
</dbReference>
<protein>
    <recommendedName>
        <fullName evidence="7">Thioredoxin domain-containing protein</fullName>
    </recommendedName>
</protein>
<dbReference type="Pfam" id="PF00085">
    <property type="entry name" value="Thioredoxin"/>
    <property type="match status" value="3"/>
</dbReference>
<accession>A0A553P2C0</accession>
<comment type="similarity">
    <text evidence="1 5">Belongs to the protein disulfide isomerase family.</text>
</comment>
<comment type="caution">
    <text evidence="8">The sequence shown here is derived from an EMBL/GenBank/DDBJ whole genome shotgun (WGS) entry which is preliminary data.</text>
</comment>
<proteinExistence type="inferred from homology"/>
<keyword evidence="2 6" id="KW-0732">Signal</keyword>
<gene>
    <name evidence="8" type="ORF">TCAL_05412</name>
</gene>